<organism evidence="4 5">
    <name type="scientific">Candidatus Seongchinamella marina</name>
    <dbReference type="NCBI Taxonomy" id="2518990"/>
    <lineage>
        <taxon>Bacteria</taxon>
        <taxon>Pseudomonadati</taxon>
        <taxon>Pseudomonadota</taxon>
        <taxon>Gammaproteobacteria</taxon>
        <taxon>Cellvibrionales</taxon>
        <taxon>Halieaceae</taxon>
        <taxon>Seongchinamella</taxon>
    </lineage>
</organism>
<keyword evidence="2" id="KW-0442">Lipid degradation</keyword>
<evidence type="ECO:0000313" key="4">
    <source>
        <dbReference type="EMBL" id="MCX2974969.1"/>
    </source>
</evidence>
<dbReference type="PANTHER" id="PTHR10272:SF0">
    <property type="entry name" value="PLATELET-ACTIVATING FACTOR ACETYLHYDROLASE"/>
    <property type="match status" value="1"/>
</dbReference>
<keyword evidence="5" id="KW-1185">Reference proteome</keyword>
<evidence type="ECO:0000256" key="1">
    <source>
        <dbReference type="ARBA" id="ARBA00022801"/>
    </source>
</evidence>
<sequence length="496" mass="53364">MGLLCLLAVACNKAPDTLVSAEPTGTAEALSGPPFAVGSSTFFIHDESRAFDTVAGIDSGVRSLITEIWYPVDSAVAAAGKQRRATYGDYVFGNRQVHRLMMTETTFFHLTPDTVRDGVTAEEIDAAIEELFLRERQSWVNAPLAAGTFALPVVVMSHGDAGSRYNMETVCEYLASYGYFVIAPEHTGNSPYSMTGSDPALAQSGGDPQFRALMADVLPLLGEQGTYGSRENYGQTYTPLTNPDDPIGSLQQLDRALLQRLNDLRATLNTLDEMNANGRFAGRLSLERIGLIGRSFGGASTLVGLAMEPRFTAGFAVVPMALLDQRPNLPPEALAPVGQESVLLAAQGDIAYTRLSKPTFLLSGAEDALIIGLGKQQAVKAETELPSVENPHPVLRALFEDSDQPVFWGLLANSNHSTLGVSGGYWWPDLKPNMAVRAFNPDVEFELLGAALAHRMQQQKALAFFDLTIRQDPAARDAILSDSFAKQGLIVEAGPP</sequence>
<comment type="caution">
    <text evidence="4">The sequence shown here is derived from an EMBL/GenBank/DDBJ whole genome shotgun (WGS) entry which is preliminary data.</text>
</comment>
<evidence type="ECO:0000256" key="3">
    <source>
        <dbReference type="ARBA" id="ARBA00023098"/>
    </source>
</evidence>
<dbReference type="Proteomes" id="UP001143307">
    <property type="component" value="Unassembled WGS sequence"/>
</dbReference>
<keyword evidence="1" id="KW-0378">Hydrolase</keyword>
<reference evidence="4" key="1">
    <citation type="submission" date="2019-02" db="EMBL/GenBank/DDBJ databases">
        <authorList>
            <person name="Li S.-H."/>
        </authorList>
    </citation>
    <scope>NUCLEOTIDE SEQUENCE</scope>
    <source>
        <strain evidence="4">IMCC8485</strain>
    </source>
</reference>
<dbReference type="InterPro" id="IPR029058">
    <property type="entry name" value="AB_hydrolase_fold"/>
</dbReference>
<dbReference type="SUPFAM" id="SSF53474">
    <property type="entry name" value="alpha/beta-Hydrolases"/>
    <property type="match status" value="1"/>
</dbReference>
<keyword evidence="3" id="KW-0443">Lipid metabolism</keyword>
<dbReference type="PANTHER" id="PTHR10272">
    <property type="entry name" value="PLATELET-ACTIVATING FACTOR ACETYLHYDROLASE"/>
    <property type="match status" value="1"/>
</dbReference>
<proteinExistence type="predicted"/>
<evidence type="ECO:0000256" key="2">
    <source>
        <dbReference type="ARBA" id="ARBA00022963"/>
    </source>
</evidence>
<gene>
    <name evidence="4" type="ORF">EYC87_15355</name>
</gene>
<protein>
    <submittedName>
        <fullName evidence="4">Acetylhydrolase</fullName>
    </submittedName>
</protein>
<dbReference type="Pfam" id="PF03403">
    <property type="entry name" value="PAF-AH_p_II"/>
    <property type="match status" value="1"/>
</dbReference>
<dbReference type="EMBL" id="SHNP01000005">
    <property type="protein sequence ID" value="MCX2974969.1"/>
    <property type="molecule type" value="Genomic_DNA"/>
</dbReference>
<accession>A0ABT3T0A8</accession>
<name>A0ABT3T0A8_9GAMM</name>
<evidence type="ECO:0000313" key="5">
    <source>
        <dbReference type="Proteomes" id="UP001143307"/>
    </source>
</evidence>
<dbReference type="Gene3D" id="3.40.50.1820">
    <property type="entry name" value="alpha/beta hydrolase"/>
    <property type="match status" value="1"/>
</dbReference>